<dbReference type="EMBL" id="CAUYUJ010016533">
    <property type="protein sequence ID" value="CAK0866411.1"/>
    <property type="molecule type" value="Genomic_DNA"/>
</dbReference>
<evidence type="ECO:0000259" key="2">
    <source>
        <dbReference type="PROSITE" id="PS51321"/>
    </source>
</evidence>
<evidence type="ECO:0000313" key="3">
    <source>
        <dbReference type="EMBL" id="CAK0866411.1"/>
    </source>
</evidence>
<feature type="region of interest" description="Disordered" evidence="1">
    <location>
        <begin position="1"/>
        <end position="24"/>
    </location>
</feature>
<feature type="domain" description="TFIIS central" evidence="2">
    <location>
        <begin position="23"/>
        <end position="108"/>
    </location>
</feature>
<name>A0ABN9V0Z6_9DINO</name>
<evidence type="ECO:0000313" key="4">
    <source>
        <dbReference type="Proteomes" id="UP001189429"/>
    </source>
</evidence>
<sequence>MPPSAKRGRESDDLREGDQPPAVRRRAVELLATGLRTPGAGGEAAAPVAAAAAAAAAIELSLHGLTRGRAAEYRGRARMLRSNLAHPENGPLRARVLSGALGPAELCG</sequence>
<accession>A0ABN9V0Z6</accession>
<protein>
    <recommendedName>
        <fullName evidence="2">TFIIS central domain-containing protein</fullName>
    </recommendedName>
</protein>
<dbReference type="Pfam" id="PF07500">
    <property type="entry name" value="TFIIS_M"/>
    <property type="match status" value="1"/>
</dbReference>
<evidence type="ECO:0000256" key="1">
    <source>
        <dbReference type="SAM" id="MobiDB-lite"/>
    </source>
</evidence>
<feature type="non-terminal residue" evidence="3">
    <location>
        <position position="108"/>
    </location>
</feature>
<dbReference type="InterPro" id="IPR003618">
    <property type="entry name" value="TFIIS_cen_dom"/>
</dbReference>
<dbReference type="PROSITE" id="PS51321">
    <property type="entry name" value="TFIIS_CENTRAL"/>
    <property type="match status" value="1"/>
</dbReference>
<dbReference type="SUPFAM" id="SSF46942">
    <property type="entry name" value="Elongation factor TFIIS domain 2"/>
    <property type="match status" value="1"/>
</dbReference>
<gene>
    <name evidence="3" type="ORF">PCOR1329_LOCUS53600</name>
</gene>
<organism evidence="3 4">
    <name type="scientific">Prorocentrum cordatum</name>
    <dbReference type="NCBI Taxonomy" id="2364126"/>
    <lineage>
        <taxon>Eukaryota</taxon>
        <taxon>Sar</taxon>
        <taxon>Alveolata</taxon>
        <taxon>Dinophyceae</taxon>
        <taxon>Prorocentrales</taxon>
        <taxon>Prorocentraceae</taxon>
        <taxon>Prorocentrum</taxon>
    </lineage>
</organism>
<dbReference type="Gene3D" id="1.10.472.30">
    <property type="entry name" value="Transcription elongation factor S-II, central domain"/>
    <property type="match status" value="1"/>
</dbReference>
<comment type="caution">
    <text evidence="3">The sequence shown here is derived from an EMBL/GenBank/DDBJ whole genome shotgun (WGS) entry which is preliminary data.</text>
</comment>
<feature type="compositionally biased region" description="Basic and acidic residues" evidence="1">
    <location>
        <begin position="7"/>
        <end position="18"/>
    </location>
</feature>
<reference evidence="3" key="1">
    <citation type="submission" date="2023-10" db="EMBL/GenBank/DDBJ databases">
        <authorList>
            <person name="Chen Y."/>
            <person name="Shah S."/>
            <person name="Dougan E. K."/>
            <person name="Thang M."/>
            <person name="Chan C."/>
        </authorList>
    </citation>
    <scope>NUCLEOTIDE SEQUENCE [LARGE SCALE GENOMIC DNA]</scope>
</reference>
<dbReference type="Proteomes" id="UP001189429">
    <property type="component" value="Unassembled WGS sequence"/>
</dbReference>
<dbReference type="InterPro" id="IPR036575">
    <property type="entry name" value="TFIIS_cen_dom_sf"/>
</dbReference>
<keyword evidence="4" id="KW-1185">Reference proteome</keyword>
<proteinExistence type="predicted"/>